<keyword evidence="5" id="KW-1185">Reference proteome</keyword>
<dbReference type="GO" id="GO:0052717">
    <property type="term" value="F:tRNA-specific adenosine-34 deaminase activity"/>
    <property type="evidence" value="ECO:0007669"/>
    <property type="project" value="TreeGrafter"/>
</dbReference>
<comment type="caution">
    <text evidence="4">The sequence shown here is derived from an EMBL/GenBank/DDBJ whole genome shotgun (WGS) entry which is preliminary data.</text>
</comment>
<keyword evidence="1" id="KW-0819">tRNA processing</keyword>
<proteinExistence type="inferred from homology"/>
<evidence type="ECO:0000313" key="4">
    <source>
        <dbReference type="EMBL" id="KAJ2779171.1"/>
    </source>
</evidence>
<protein>
    <submittedName>
        <fullName evidence="4">Adenosine deaminase, tRNA-specific 3</fullName>
    </submittedName>
</protein>
<dbReference type="GO" id="GO:0005737">
    <property type="term" value="C:cytoplasm"/>
    <property type="evidence" value="ECO:0007669"/>
    <property type="project" value="TreeGrafter"/>
</dbReference>
<evidence type="ECO:0000256" key="1">
    <source>
        <dbReference type="ARBA" id="ARBA00022694"/>
    </source>
</evidence>
<dbReference type="OrthoDB" id="3180714at2759"/>
<dbReference type="Pfam" id="PF00383">
    <property type="entry name" value="dCMP_cyt_deam_1"/>
    <property type="match status" value="1"/>
</dbReference>
<evidence type="ECO:0000256" key="2">
    <source>
        <dbReference type="ARBA" id="ARBA00038160"/>
    </source>
</evidence>
<dbReference type="AlphaFoldDB" id="A0A9W8LHI0"/>
<dbReference type="PANTHER" id="PTHR11079:SF156">
    <property type="entry name" value="INACTIVE TRNA-SPECIFIC ADENOSINE DEAMINASE-LIKE PROTEIN 3-RELATED"/>
    <property type="match status" value="1"/>
</dbReference>
<dbReference type="PROSITE" id="PS51747">
    <property type="entry name" value="CYT_DCMP_DEAMINASES_2"/>
    <property type="match status" value="1"/>
</dbReference>
<dbReference type="InterPro" id="IPR002125">
    <property type="entry name" value="CMP_dCMP_dom"/>
</dbReference>
<gene>
    <name evidence="4" type="primary">ADAT3</name>
    <name evidence="4" type="ORF">GGI15_003962</name>
</gene>
<sequence length="293" mass="32144">MTTHPAYSIDRVPIEEEQQTLTTEAVYTARVPVKQTSAMLKLCQRLPPLTNLAHIKRVRASQPADAVDVVLCQCAKISLDALQEKLPEGTAVSTHQVPMTMPYTRAQFDEWKAVWPVTFRPPLQLRELQPLDPAEQAYVERMLALAAAQQKEMCSGARRVGVVVADPRSPEEEPVAQACDMRASGNPLRHAVMECIGQVAAAELRRRKRPAADAGYLCAGLDVFSTKEPCVMCCMALVHSRVGRLFFVDSDAAGGGISRYALHARKALNHHFTTYHCRPAPASAPRDAAAPQP</sequence>
<feature type="domain" description="CMP/dCMP-type deaminase" evidence="3">
    <location>
        <begin position="134"/>
        <end position="275"/>
    </location>
</feature>
<comment type="similarity">
    <text evidence="2">Belongs to the cytidine and deoxycytidylate deaminase family. ADAT3 subfamily.</text>
</comment>
<dbReference type="EMBL" id="JANBUM010000311">
    <property type="protein sequence ID" value="KAJ2779171.1"/>
    <property type="molecule type" value="Genomic_DNA"/>
</dbReference>
<evidence type="ECO:0000313" key="5">
    <source>
        <dbReference type="Proteomes" id="UP001140172"/>
    </source>
</evidence>
<organism evidence="4 5">
    <name type="scientific">Coemansia interrupta</name>
    <dbReference type="NCBI Taxonomy" id="1126814"/>
    <lineage>
        <taxon>Eukaryota</taxon>
        <taxon>Fungi</taxon>
        <taxon>Fungi incertae sedis</taxon>
        <taxon>Zoopagomycota</taxon>
        <taxon>Kickxellomycotina</taxon>
        <taxon>Kickxellomycetes</taxon>
        <taxon>Kickxellales</taxon>
        <taxon>Kickxellaceae</taxon>
        <taxon>Coemansia</taxon>
    </lineage>
</organism>
<dbReference type="Gene3D" id="3.40.140.10">
    <property type="entry name" value="Cytidine Deaminase, domain 2"/>
    <property type="match status" value="1"/>
</dbReference>
<name>A0A9W8LHI0_9FUNG</name>
<dbReference type="GO" id="GO:0005634">
    <property type="term" value="C:nucleus"/>
    <property type="evidence" value="ECO:0007669"/>
    <property type="project" value="TreeGrafter"/>
</dbReference>
<dbReference type="InterPro" id="IPR016193">
    <property type="entry name" value="Cytidine_deaminase-like"/>
</dbReference>
<reference evidence="4" key="1">
    <citation type="submission" date="2022-07" db="EMBL/GenBank/DDBJ databases">
        <title>Phylogenomic reconstructions and comparative analyses of Kickxellomycotina fungi.</title>
        <authorList>
            <person name="Reynolds N.K."/>
            <person name="Stajich J.E."/>
            <person name="Barry K."/>
            <person name="Grigoriev I.V."/>
            <person name="Crous P."/>
            <person name="Smith M.E."/>
        </authorList>
    </citation>
    <scope>NUCLEOTIDE SEQUENCE</scope>
    <source>
        <strain evidence="4">BCRC 34489</strain>
    </source>
</reference>
<dbReference type="SUPFAM" id="SSF53927">
    <property type="entry name" value="Cytidine deaminase-like"/>
    <property type="match status" value="1"/>
</dbReference>
<accession>A0A9W8LHI0</accession>
<dbReference type="Proteomes" id="UP001140172">
    <property type="component" value="Unassembled WGS sequence"/>
</dbReference>
<dbReference type="PANTHER" id="PTHR11079">
    <property type="entry name" value="CYTOSINE DEAMINASE FAMILY MEMBER"/>
    <property type="match status" value="1"/>
</dbReference>
<dbReference type="GO" id="GO:0008033">
    <property type="term" value="P:tRNA processing"/>
    <property type="evidence" value="ECO:0007669"/>
    <property type="project" value="UniProtKB-KW"/>
</dbReference>
<evidence type="ECO:0000259" key="3">
    <source>
        <dbReference type="PROSITE" id="PS51747"/>
    </source>
</evidence>